<sequence>MLRADEEKIVWLFENYSGYRIAKESGVSQPLIARLINGTRELKNVSFETASKLNQCAERLIKDDFKCE</sequence>
<accession>A0A8S5QA58</accession>
<evidence type="ECO:0000313" key="1">
    <source>
        <dbReference type="EMBL" id="DAE15920.1"/>
    </source>
</evidence>
<keyword evidence="1" id="KW-0238">DNA-binding</keyword>
<organism evidence="1">
    <name type="scientific">Siphoviridae sp. ctfR912</name>
    <dbReference type="NCBI Taxonomy" id="2825596"/>
    <lineage>
        <taxon>Viruses</taxon>
        <taxon>Duplodnaviria</taxon>
        <taxon>Heunggongvirae</taxon>
        <taxon>Uroviricota</taxon>
        <taxon>Caudoviricetes</taxon>
    </lineage>
</organism>
<protein>
    <submittedName>
        <fullName evidence="1">PURINE NUCLEOTIDE SYNTHESIS REPRESSOR/DNA Complex REGULATION, DNA-BINDING, REPRESSOR, PURINE</fullName>
    </submittedName>
</protein>
<dbReference type="GO" id="GO:0003677">
    <property type="term" value="F:DNA binding"/>
    <property type="evidence" value="ECO:0007669"/>
    <property type="project" value="UniProtKB-KW"/>
</dbReference>
<name>A0A8S5QA58_9CAUD</name>
<dbReference type="EMBL" id="BK015614">
    <property type="protein sequence ID" value="DAE15920.1"/>
    <property type="molecule type" value="Genomic_DNA"/>
</dbReference>
<reference evidence="1" key="1">
    <citation type="journal article" date="2021" name="Proc. Natl. Acad. Sci. U.S.A.">
        <title>A Catalog of Tens of Thousands of Viruses from Human Metagenomes Reveals Hidden Associations with Chronic Diseases.</title>
        <authorList>
            <person name="Tisza M.J."/>
            <person name="Buck C.B."/>
        </authorList>
    </citation>
    <scope>NUCLEOTIDE SEQUENCE</scope>
    <source>
        <strain evidence="1">CtfR912</strain>
    </source>
</reference>
<proteinExistence type="predicted"/>